<dbReference type="GO" id="GO:0005829">
    <property type="term" value="C:cytosol"/>
    <property type="evidence" value="ECO:0007669"/>
    <property type="project" value="TreeGrafter"/>
</dbReference>
<dbReference type="EC" id="3.1.1.29" evidence="1"/>
<name>A0A8S3ZBG0_9EUPU</name>
<protein>
    <recommendedName>
        <fullName evidence="1">peptidyl-tRNA hydrolase</fullName>
        <ecNumber evidence="1">3.1.1.29</ecNumber>
    </recommendedName>
</protein>
<evidence type="ECO:0000256" key="3">
    <source>
        <dbReference type="ARBA" id="ARBA00038050"/>
    </source>
</evidence>
<dbReference type="InterPro" id="IPR015940">
    <property type="entry name" value="UBA"/>
</dbReference>
<dbReference type="Proteomes" id="UP000678393">
    <property type="component" value="Unassembled WGS sequence"/>
</dbReference>
<proteinExistence type="inferred from homology"/>
<dbReference type="InterPro" id="IPR002833">
    <property type="entry name" value="PTH2"/>
</dbReference>
<comment type="similarity">
    <text evidence="3">Belongs to the PTH2 family.</text>
</comment>
<keyword evidence="7" id="KW-1185">Reference proteome</keyword>
<dbReference type="InterPro" id="IPR023476">
    <property type="entry name" value="Pep_tRNA_hydro_II_dom_sf"/>
</dbReference>
<dbReference type="CDD" id="cd02430">
    <property type="entry name" value="PTH2"/>
    <property type="match status" value="1"/>
</dbReference>
<keyword evidence="2" id="KW-0378">Hydrolase</keyword>
<comment type="caution">
    <text evidence="6">The sequence shown here is derived from an EMBL/GenBank/DDBJ whole genome shotgun (WGS) entry which is preliminary data.</text>
</comment>
<evidence type="ECO:0000259" key="5">
    <source>
        <dbReference type="PROSITE" id="PS50030"/>
    </source>
</evidence>
<evidence type="ECO:0000313" key="7">
    <source>
        <dbReference type="Proteomes" id="UP000678393"/>
    </source>
</evidence>
<dbReference type="PANTHER" id="PTHR12649">
    <property type="entry name" value="PEPTIDYL-TRNA HYDROLASE 2"/>
    <property type="match status" value="1"/>
</dbReference>
<feature type="domain" description="UBA" evidence="5">
    <location>
        <begin position="19"/>
        <end position="60"/>
    </location>
</feature>
<reference evidence="6" key="1">
    <citation type="submission" date="2021-04" db="EMBL/GenBank/DDBJ databases">
        <authorList>
            <consortium name="Molecular Ecology Group"/>
        </authorList>
    </citation>
    <scope>NUCLEOTIDE SEQUENCE</scope>
</reference>
<evidence type="ECO:0000313" key="6">
    <source>
        <dbReference type="EMBL" id="CAG5125548.1"/>
    </source>
</evidence>
<evidence type="ECO:0000256" key="4">
    <source>
        <dbReference type="ARBA" id="ARBA00048707"/>
    </source>
</evidence>
<accession>A0A8S3ZBG0</accession>
<dbReference type="AlphaFoldDB" id="A0A8S3ZBG0"/>
<comment type="catalytic activity">
    <reaction evidence="4">
        <text>an N-acyl-L-alpha-aminoacyl-tRNA + H2O = an N-acyl-L-amino acid + a tRNA + H(+)</text>
        <dbReference type="Rhea" id="RHEA:54448"/>
        <dbReference type="Rhea" id="RHEA-COMP:10123"/>
        <dbReference type="Rhea" id="RHEA-COMP:13883"/>
        <dbReference type="ChEBI" id="CHEBI:15377"/>
        <dbReference type="ChEBI" id="CHEBI:15378"/>
        <dbReference type="ChEBI" id="CHEBI:59874"/>
        <dbReference type="ChEBI" id="CHEBI:78442"/>
        <dbReference type="ChEBI" id="CHEBI:138191"/>
        <dbReference type="EC" id="3.1.1.29"/>
    </reaction>
</comment>
<organism evidence="6 7">
    <name type="scientific">Candidula unifasciata</name>
    <dbReference type="NCBI Taxonomy" id="100452"/>
    <lineage>
        <taxon>Eukaryota</taxon>
        <taxon>Metazoa</taxon>
        <taxon>Spiralia</taxon>
        <taxon>Lophotrochozoa</taxon>
        <taxon>Mollusca</taxon>
        <taxon>Gastropoda</taxon>
        <taxon>Heterobranchia</taxon>
        <taxon>Euthyneura</taxon>
        <taxon>Panpulmonata</taxon>
        <taxon>Eupulmonata</taxon>
        <taxon>Stylommatophora</taxon>
        <taxon>Helicina</taxon>
        <taxon>Helicoidea</taxon>
        <taxon>Geomitridae</taxon>
        <taxon>Candidula</taxon>
    </lineage>
</organism>
<dbReference type="GO" id="GO:0004045">
    <property type="term" value="F:peptidyl-tRNA hydrolase activity"/>
    <property type="evidence" value="ECO:0007669"/>
    <property type="project" value="UniProtKB-EC"/>
</dbReference>
<dbReference type="Gene3D" id="1.10.8.10">
    <property type="entry name" value="DNA helicase RuvA subunit, C-terminal domain"/>
    <property type="match status" value="1"/>
</dbReference>
<dbReference type="Pfam" id="PF22562">
    <property type="entry name" value="UBA_7"/>
    <property type="match status" value="1"/>
</dbReference>
<dbReference type="InterPro" id="IPR009060">
    <property type="entry name" value="UBA-like_sf"/>
</dbReference>
<evidence type="ECO:0000256" key="2">
    <source>
        <dbReference type="ARBA" id="ARBA00022801"/>
    </source>
</evidence>
<dbReference type="EMBL" id="CAJHNH020002094">
    <property type="protein sequence ID" value="CAG5125548.1"/>
    <property type="molecule type" value="Genomic_DNA"/>
</dbReference>
<dbReference type="SUPFAM" id="SSF102462">
    <property type="entry name" value="Peptidyl-tRNA hydrolase II"/>
    <property type="match status" value="1"/>
</dbReference>
<dbReference type="PROSITE" id="PS50030">
    <property type="entry name" value="UBA"/>
    <property type="match status" value="1"/>
</dbReference>
<dbReference type="OrthoDB" id="1733656at2759"/>
<dbReference type="SUPFAM" id="SSF46934">
    <property type="entry name" value="UBA-like"/>
    <property type="match status" value="1"/>
</dbReference>
<dbReference type="PANTHER" id="PTHR12649:SF29">
    <property type="entry name" value="AMINOACYL-TRNA HYDROLASE"/>
    <property type="match status" value="1"/>
</dbReference>
<dbReference type="SMART" id="SM00165">
    <property type="entry name" value="UBA"/>
    <property type="match status" value="1"/>
</dbReference>
<evidence type="ECO:0000256" key="1">
    <source>
        <dbReference type="ARBA" id="ARBA00013260"/>
    </source>
</evidence>
<gene>
    <name evidence="6" type="ORF">CUNI_LOCUS11106</name>
</gene>
<sequence>MSAAREEDVVRGTNQPLFSPNEEAVGQIMSLGFSRNAAIRALFYTGNQSADLAAGWLLENGDRNLDAPLEADLQGSDSSDDDEFLTTDSFKMVFVVNSELNMGVGKIAAQVAHAALNLFRNMIEDDVKAEMLLAWGHLGETKIVLKGDNTQQLEALATQATNLKLDRCVVHDAGHTQVAPGSATVLGIFGKVDAVDKVTGKLKLL</sequence>
<dbReference type="FunFam" id="3.40.1490.10:FF:000002">
    <property type="entry name" value="Peptidyl-tRNA hydrolase 2, mitochondrial"/>
    <property type="match status" value="1"/>
</dbReference>
<dbReference type="NCBIfam" id="TIGR00283">
    <property type="entry name" value="arch_pth2"/>
    <property type="match status" value="1"/>
</dbReference>
<dbReference type="Gene3D" id="3.40.1490.10">
    <property type="entry name" value="Bit1"/>
    <property type="match status" value="1"/>
</dbReference>
<dbReference type="Pfam" id="PF01981">
    <property type="entry name" value="PTH2"/>
    <property type="match status" value="1"/>
</dbReference>
<dbReference type="CDD" id="cd14296">
    <property type="entry name" value="UBA1_scUBP14_like"/>
    <property type="match status" value="1"/>
</dbReference>